<proteinExistence type="predicted"/>
<evidence type="ECO:0000256" key="2">
    <source>
        <dbReference type="SAM" id="SignalP"/>
    </source>
</evidence>
<accession>A0A2M4D8S4</accession>
<keyword evidence="1" id="KW-0812">Transmembrane</keyword>
<name>A0A2M4D8S4_ANODA</name>
<feature type="chain" id="PRO_5014649816" description="Secreted protein" evidence="2">
    <location>
        <begin position="26"/>
        <end position="99"/>
    </location>
</feature>
<evidence type="ECO:0000256" key="1">
    <source>
        <dbReference type="SAM" id="Phobius"/>
    </source>
</evidence>
<feature type="transmembrane region" description="Helical" evidence="1">
    <location>
        <begin position="66"/>
        <end position="86"/>
    </location>
</feature>
<dbReference type="AlphaFoldDB" id="A0A2M4D8S4"/>
<evidence type="ECO:0008006" key="4">
    <source>
        <dbReference type="Google" id="ProtNLM"/>
    </source>
</evidence>
<keyword evidence="2" id="KW-0732">Signal</keyword>
<dbReference type="EMBL" id="GGFL01009300">
    <property type="protein sequence ID" value="MBW73478.1"/>
    <property type="molecule type" value="Transcribed_RNA"/>
</dbReference>
<organism evidence="3">
    <name type="scientific">Anopheles darlingi</name>
    <name type="common">Mosquito</name>
    <dbReference type="NCBI Taxonomy" id="43151"/>
    <lineage>
        <taxon>Eukaryota</taxon>
        <taxon>Metazoa</taxon>
        <taxon>Ecdysozoa</taxon>
        <taxon>Arthropoda</taxon>
        <taxon>Hexapoda</taxon>
        <taxon>Insecta</taxon>
        <taxon>Pterygota</taxon>
        <taxon>Neoptera</taxon>
        <taxon>Endopterygota</taxon>
        <taxon>Diptera</taxon>
        <taxon>Nematocera</taxon>
        <taxon>Culicoidea</taxon>
        <taxon>Culicidae</taxon>
        <taxon>Anophelinae</taxon>
        <taxon>Anopheles</taxon>
    </lineage>
</organism>
<sequence length="99" mass="11260">MTHVQTKYGLWLLCVLSAPSNFCSQLVMESPYEWHIRILILCSFLSTHSHGLCAPPLMVSSYANQALLPSLILALLLYNAAGRSYLWHSNLLSFFRNQF</sequence>
<feature type="signal peptide" evidence="2">
    <location>
        <begin position="1"/>
        <end position="25"/>
    </location>
</feature>
<reference evidence="3" key="1">
    <citation type="submission" date="2018-01" db="EMBL/GenBank/DDBJ databases">
        <title>An insight into the sialome of Amazonian anophelines.</title>
        <authorList>
            <person name="Ribeiro J.M."/>
            <person name="Scarpassa V."/>
            <person name="Calvo E."/>
        </authorList>
    </citation>
    <scope>NUCLEOTIDE SEQUENCE</scope>
</reference>
<protein>
    <recommendedName>
        <fullName evidence="4">Secreted protein</fullName>
    </recommendedName>
</protein>
<keyword evidence="1" id="KW-0472">Membrane</keyword>
<keyword evidence="1" id="KW-1133">Transmembrane helix</keyword>
<evidence type="ECO:0000313" key="3">
    <source>
        <dbReference type="EMBL" id="MBW73478.1"/>
    </source>
</evidence>